<gene>
    <name evidence="1" type="ORF">H9710_07835</name>
</gene>
<evidence type="ECO:0000313" key="2">
    <source>
        <dbReference type="Proteomes" id="UP000826793"/>
    </source>
</evidence>
<reference evidence="1" key="2">
    <citation type="submission" date="2021-04" db="EMBL/GenBank/DDBJ databases">
        <authorList>
            <person name="Gilroy R."/>
        </authorList>
    </citation>
    <scope>NUCLEOTIDE SEQUENCE</scope>
    <source>
        <strain evidence="1">CHK185-1770</strain>
    </source>
</reference>
<comment type="caution">
    <text evidence="1">The sequence shown here is derived from an EMBL/GenBank/DDBJ whole genome shotgun (WGS) entry which is preliminary data.</text>
</comment>
<dbReference type="EMBL" id="DWXG01000061">
    <property type="protein sequence ID" value="HJB98474.1"/>
    <property type="molecule type" value="Genomic_DNA"/>
</dbReference>
<dbReference type="SUPFAM" id="SSF69279">
    <property type="entry name" value="Phage tail proteins"/>
    <property type="match status" value="1"/>
</dbReference>
<accession>A0A9D2SFF6</accession>
<dbReference type="Proteomes" id="UP000826793">
    <property type="component" value="Unassembled WGS sequence"/>
</dbReference>
<reference evidence="1" key="1">
    <citation type="journal article" date="2021" name="PeerJ">
        <title>Extensive microbial diversity within the chicken gut microbiome revealed by metagenomics and culture.</title>
        <authorList>
            <person name="Gilroy R."/>
            <person name="Ravi A."/>
            <person name="Getino M."/>
            <person name="Pursley I."/>
            <person name="Horton D.L."/>
            <person name="Alikhan N.F."/>
            <person name="Baker D."/>
            <person name="Gharbi K."/>
            <person name="Hall N."/>
            <person name="Watson M."/>
            <person name="Adriaenssens E.M."/>
            <person name="Foster-Nyarko E."/>
            <person name="Jarju S."/>
            <person name="Secka A."/>
            <person name="Antonio M."/>
            <person name="Oren A."/>
            <person name="Chaudhuri R.R."/>
            <person name="La Ragione R."/>
            <person name="Hildebrand F."/>
            <person name="Pallen M.J."/>
        </authorList>
    </citation>
    <scope>NUCLEOTIDE SEQUENCE</scope>
    <source>
        <strain evidence="1">CHK185-1770</strain>
    </source>
</reference>
<dbReference type="AlphaFoldDB" id="A0A9D2SFF6"/>
<proteinExistence type="predicted"/>
<sequence length="300" mass="33746">MTFWGEREDGTKLLLGDPQEVQLLYDADAPASQLLAVFPGEDLWGPLVRVWVYGEKEVLFGGVVDEQTSFWEEEGKRVELVCRSWEGVLLDNEAQPGTWRGPSLESLWRLYIQPLGFHTLVGDREPKPGEWCVEKGVSCWQVLADFCREYLGTTPYIDGEGVVHCEGIQPTVRQGGAVLSAQLRRSPCKRLSAVWQQSCRGTYDTPFYNRQAKGVVRQRYVSRESGRDPRALLQEGEEEYLLLTVELAGEHWPVAGQRMAVEIPGLGQLPPCPVVSARYLRRPDGERTRLVLQGGEQLCG</sequence>
<organism evidence="1 2">
    <name type="scientific">Candidatus Acutalibacter pullicola</name>
    <dbReference type="NCBI Taxonomy" id="2838417"/>
    <lineage>
        <taxon>Bacteria</taxon>
        <taxon>Bacillati</taxon>
        <taxon>Bacillota</taxon>
        <taxon>Clostridia</taxon>
        <taxon>Eubacteriales</taxon>
        <taxon>Acutalibacteraceae</taxon>
        <taxon>Acutalibacter</taxon>
    </lineage>
</organism>
<name>A0A9D2SFF6_9FIRM</name>
<evidence type="ECO:0000313" key="1">
    <source>
        <dbReference type="EMBL" id="HJB98474.1"/>
    </source>
</evidence>
<protein>
    <submittedName>
        <fullName evidence="1">Uncharacterized protein</fullName>
    </submittedName>
</protein>